<feature type="binding site" evidence="15">
    <location>
        <position position="289"/>
    </location>
    <ligand>
        <name>substrate</name>
    </ligand>
</feature>
<dbReference type="SUPFAM" id="SSF53597">
    <property type="entry name" value="Dihydrofolate reductase-like"/>
    <property type="match status" value="1"/>
</dbReference>
<dbReference type="Pfam" id="PF00383">
    <property type="entry name" value="dCMP_cyt_deam_1"/>
    <property type="match status" value="1"/>
</dbReference>
<dbReference type="GO" id="GO:0009231">
    <property type="term" value="P:riboflavin biosynthetic process"/>
    <property type="evidence" value="ECO:0007669"/>
    <property type="project" value="UniProtKB-KW"/>
</dbReference>
<dbReference type="InterPro" id="IPR024072">
    <property type="entry name" value="DHFR-like_dom_sf"/>
</dbReference>
<comment type="cofactor">
    <cofactor evidence="13 16">
        <name>Zn(2+)</name>
        <dbReference type="ChEBI" id="CHEBI:29105"/>
    </cofactor>
    <text evidence="13 16">Binds 1 zinc ion.</text>
</comment>
<proteinExistence type="inferred from homology"/>
<keyword evidence="8 13" id="KW-0378">Hydrolase</keyword>
<dbReference type="PIRSF" id="PIRSF006769">
    <property type="entry name" value="RibD"/>
    <property type="match status" value="1"/>
</dbReference>
<evidence type="ECO:0000256" key="15">
    <source>
        <dbReference type="PIRSR" id="PIRSR006769-2"/>
    </source>
</evidence>
<comment type="similarity">
    <text evidence="5 13">In the C-terminal section; belongs to the HTP reductase family.</text>
</comment>
<dbReference type="InterPro" id="IPR002125">
    <property type="entry name" value="CMP_dCMP_dom"/>
</dbReference>
<evidence type="ECO:0000256" key="16">
    <source>
        <dbReference type="PIRSR" id="PIRSR006769-3"/>
    </source>
</evidence>
<gene>
    <name evidence="18" type="primary">ribD</name>
    <name evidence="18" type="ORF">IAB03_01400</name>
</gene>
<comment type="caution">
    <text evidence="18">The sequence shown here is derived from an EMBL/GenBank/DDBJ whole genome shotgun (WGS) entry which is preliminary data.</text>
</comment>
<sequence>MDRDQFYMRRCLQLARRGAGYVSPNPMVGAVVVCQDRIIGEGYHRCCGEAHAEVNAIGAVQDEWLLSRSTLYVSLEPCAHYGKTPPCAELIIRKKIPRVVVGCLDPFEKVSGRGVQLLRDAGIEVVTGVLEKECLQLNRFFMFAQKHRKPYVVLKWAQSADGYIDRKRVTAAEPAERFSTPVSETMVHRLRSEVDAICVGAGTARLDNPSLTVRCWSGKNPLRIVFDRNHTLPRTLHLFTDDLPTWVLTETDAADFGNVRFLKSEIKHPALSDWLSLLASHQIQSLLVEGGGKLLQRFIDEGCWNEARVEVSEKTIGSGISAPKLNRFPEEIHPLDTAWIYGFRNPNPDLTEKKEQE</sequence>
<feature type="binding site" evidence="15">
    <location>
        <position position="203"/>
    </location>
    <ligand>
        <name>substrate</name>
    </ligand>
</feature>
<dbReference type="Gene3D" id="3.40.140.10">
    <property type="entry name" value="Cytidine Deaminase, domain 2"/>
    <property type="match status" value="1"/>
</dbReference>
<evidence type="ECO:0000256" key="5">
    <source>
        <dbReference type="ARBA" id="ARBA00007417"/>
    </source>
</evidence>
<comment type="catalytic activity">
    <reaction evidence="13">
        <text>2,5-diamino-6-hydroxy-4-(5-phosphoribosylamino)-pyrimidine + H2O + H(+) = 5-amino-6-(5-phospho-D-ribosylamino)uracil + NH4(+)</text>
        <dbReference type="Rhea" id="RHEA:21868"/>
        <dbReference type="ChEBI" id="CHEBI:15377"/>
        <dbReference type="ChEBI" id="CHEBI:15378"/>
        <dbReference type="ChEBI" id="CHEBI:28938"/>
        <dbReference type="ChEBI" id="CHEBI:58453"/>
        <dbReference type="ChEBI" id="CHEBI:58614"/>
        <dbReference type="EC" id="3.5.4.26"/>
    </reaction>
</comment>
<evidence type="ECO:0000256" key="6">
    <source>
        <dbReference type="ARBA" id="ARBA00022619"/>
    </source>
</evidence>
<dbReference type="EC" id="3.5.4.26" evidence="13"/>
<organism evidence="18 19">
    <name type="scientific">Candidatus Gallibacteroides avistercoris</name>
    <dbReference type="NCBI Taxonomy" id="2840833"/>
    <lineage>
        <taxon>Bacteria</taxon>
        <taxon>Pseudomonadati</taxon>
        <taxon>Bacteroidota</taxon>
        <taxon>Bacteroidia</taxon>
        <taxon>Bacteroidales</taxon>
        <taxon>Bacteroidaceae</taxon>
        <taxon>Bacteroidaceae incertae sedis</taxon>
        <taxon>Candidatus Gallibacteroides</taxon>
    </lineage>
</organism>
<dbReference type="GO" id="GO:0008270">
    <property type="term" value="F:zinc ion binding"/>
    <property type="evidence" value="ECO:0007669"/>
    <property type="project" value="InterPro"/>
</dbReference>
<evidence type="ECO:0000256" key="9">
    <source>
        <dbReference type="ARBA" id="ARBA00022833"/>
    </source>
</evidence>
<dbReference type="AlphaFoldDB" id="A0A9D1M6D7"/>
<dbReference type="PANTHER" id="PTHR38011:SF7">
    <property type="entry name" value="2,5-DIAMINO-6-RIBOSYLAMINO-4(3H)-PYRIMIDINONE 5'-PHOSPHATE REDUCTASE"/>
    <property type="match status" value="1"/>
</dbReference>
<feature type="binding site" evidence="15">
    <location>
        <position position="157"/>
    </location>
    <ligand>
        <name>NADP(+)</name>
        <dbReference type="ChEBI" id="CHEBI:58349"/>
    </ligand>
</feature>
<evidence type="ECO:0000256" key="14">
    <source>
        <dbReference type="PIRSR" id="PIRSR006769-1"/>
    </source>
</evidence>
<keyword evidence="6 13" id="KW-0686">Riboflavin biosynthesis</keyword>
<feature type="binding site" evidence="15">
    <location>
        <position position="211"/>
    </location>
    <ligand>
        <name>substrate</name>
    </ligand>
</feature>
<dbReference type="PROSITE" id="PS00903">
    <property type="entry name" value="CYT_DCMP_DEAMINASES_1"/>
    <property type="match status" value="1"/>
</dbReference>
<evidence type="ECO:0000259" key="17">
    <source>
        <dbReference type="PROSITE" id="PS51747"/>
    </source>
</evidence>
<comment type="pathway">
    <text evidence="3 13">Cofactor biosynthesis; riboflavin biosynthesis; 5-amino-6-(D-ribitylamino)uracil from GTP: step 3/4.</text>
</comment>
<dbReference type="EMBL" id="DVNA01000034">
    <property type="protein sequence ID" value="HIU54444.1"/>
    <property type="molecule type" value="Genomic_DNA"/>
</dbReference>
<dbReference type="InterPro" id="IPR002734">
    <property type="entry name" value="RibDG_C"/>
</dbReference>
<evidence type="ECO:0000256" key="11">
    <source>
        <dbReference type="ARBA" id="ARBA00023002"/>
    </source>
</evidence>
<comment type="similarity">
    <text evidence="4 13">In the N-terminal section; belongs to the cytidine and deoxycytidylate deaminase family.</text>
</comment>
<dbReference type="SUPFAM" id="SSF53927">
    <property type="entry name" value="Cytidine deaminase-like"/>
    <property type="match status" value="1"/>
</dbReference>
<keyword evidence="7 13" id="KW-0479">Metal-binding</keyword>
<evidence type="ECO:0000256" key="7">
    <source>
        <dbReference type="ARBA" id="ARBA00022723"/>
    </source>
</evidence>
<keyword evidence="9 13" id="KW-0862">Zinc</keyword>
<dbReference type="InterPro" id="IPR004794">
    <property type="entry name" value="Eubact_RibD"/>
</dbReference>
<dbReference type="InterPro" id="IPR050765">
    <property type="entry name" value="Riboflavin_Biosynth_HTPR"/>
</dbReference>
<keyword evidence="12" id="KW-0511">Multifunctional enzyme</keyword>
<name>A0A9D1M6D7_9BACT</name>
<dbReference type="PANTHER" id="PTHR38011">
    <property type="entry name" value="DIHYDROFOLATE REDUCTASE FAMILY PROTEIN (AFU_ORTHOLOGUE AFUA_8G06820)"/>
    <property type="match status" value="1"/>
</dbReference>
<evidence type="ECO:0000256" key="4">
    <source>
        <dbReference type="ARBA" id="ARBA00005259"/>
    </source>
</evidence>
<feature type="binding site" evidence="15">
    <location>
        <position position="191"/>
    </location>
    <ligand>
        <name>substrate</name>
    </ligand>
</feature>
<accession>A0A9D1M6D7</accession>
<comment type="function">
    <text evidence="1 13">Converts 2,5-diamino-6-(ribosylamino)-4(3h)-pyrimidinone 5'-phosphate into 5-amino-6-(ribosylamino)-2,4(1h,3h)-pyrimidinedione 5'-phosphate.</text>
</comment>
<dbReference type="GO" id="GO:0008835">
    <property type="term" value="F:diaminohydroxyphosphoribosylaminopyrimidine deaminase activity"/>
    <property type="evidence" value="ECO:0007669"/>
    <property type="project" value="UniProtKB-EC"/>
</dbReference>
<dbReference type="GO" id="GO:0008703">
    <property type="term" value="F:5-amino-6-(5-phosphoribosylamino)uracil reductase activity"/>
    <property type="evidence" value="ECO:0007669"/>
    <property type="project" value="UniProtKB-EC"/>
</dbReference>
<evidence type="ECO:0000256" key="13">
    <source>
        <dbReference type="PIRNR" id="PIRNR006769"/>
    </source>
</evidence>
<evidence type="ECO:0000256" key="10">
    <source>
        <dbReference type="ARBA" id="ARBA00022857"/>
    </source>
</evidence>
<evidence type="ECO:0000256" key="8">
    <source>
        <dbReference type="ARBA" id="ARBA00022801"/>
    </source>
</evidence>
<evidence type="ECO:0000256" key="12">
    <source>
        <dbReference type="ARBA" id="ARBA00023268"/>
    </source>
</evidence>
<dbReference type="Pfam" id="PF01872">
    <property type="entry name" value="RibD_C"/>
    <property type="match status" value="1"/>
</dbReference>
<feature type="active site" description="Proton donor" evidence="14">
    <location>
        <position position="53"/>
    </location>
</feature>
<dbReference type="Proteomes" id="UP000824112">
    <property type="component" value="Unassembled WGS sequence"/>
</dbReference>
<feature type="domain" description="CMP/dCMP-type deaminase" evidence="17">
    <location>
        <begin position="2"/>
        <end position="125"/>
    </location>
</feature>
<reference evidence="18" key="1">
    <citation type="submission" date="2020-10" db="EMBL/GenBank/DDBJ databases">
        <authorList>
            <person name="Gilroy R."/>
        </authorList>
    </citation>
    <scope>NUCLEOTIDE SEQUENCE</scope>
    <source>
        <strain evidence="18">CHK158-818</strain>
    </source>
</reference>
<evidence type="ECO:0000256" key="3">
    <source>
        <dbReference type="ARBA" id="ARBA00004910"/>
    </source>
</evidence>
<dbReference type="CDD" id="cd01284">
    <property type="entry name" value="Riboflavin_deaminase-reductase"/>
    <property type="match status" value="1"/>
</dbReference>
<comment type="pathway">
    <text evidence="2 13">Cofactor biosynthesis; riboflavin biosynthesis; 5-amino-6-(D-ribitylamino)uracil from GTP: step 2/4.</text>
</comment>
<dbReference type="InterPro" id="IPR016192">
    <property type="entry name" value="APOBEC/CMP_deaminase_Zn-bd"/>
</dbReference>
<feature type="binding site" evidence="16">
    <location>
        <position position="87"/>
    </location>
    <ligand>
        <name>Zn(2+)</name>
        <dbReference type="ChEBI" id="CHEBI:29105"/>
        <note>catalytic</note>
    </ligand>
</feature>
<dbReference type="InterPro" id="IPR016193">
    <property type="entry name" value="Cytidine_deaminase-like"/>
</dbReference>
<feature type="binding site" evidence="15">
    <location>
        <position position="214"/>
    </location>
    <ligand>
        <name>substrate</name>
    </ligand>
</feature>
<evidence type="ECO:0000313" key="18">
    <source>
        <dbReference type="EMBL" id="HIU54444.1"/>
    </source>
</evidence>
<comment type="catalytic activity">
    <reaction evidence="13">
        <text>5-amino-6-(5-phospho-D-ribitylamino)uracil + NADP(+) = 5-amino-6-(5-phospho-D-ribosylamino)uracil + NADPH + H(+)</text>
        <dbReference type="Rhea" id="RHEA:17845"/>
        <dbReference type="ChEBI" id="CHEBI:15378"/>
        <dbReference type="ChEBI" id="CHEBI:57783"/>
        <dbReference type="ChEBI" id="CHEBI:58349"/>
        <dbReference type="ChEBI" id="CHEBI:58421"/>
        <dbReference type="ChEBI" id="CHEBI:58453"/>
        <dbReference type="EC" id="1.1.1.193"/>
    </reaction>
</comment>
<feature type="binding site" evidence="16">
    <location>
        <position position="78"/>
    </location>
    <ligand>
        <name>Zn(2+)</name>
        <dbReference type="ChEBI" id="CHEBI:29105"/>
        <note>catalytic</note>
    </ligand>
</feature>
<feature type="binding site" evidence="16">
    <location>
        <position position="51"/>
    </location>
    <ligand>
        <name>Zn(2+)</name>
        <dbReference type="ChEBI" id="CHEBI:29105"/>
        <note>catalytic</note>
    </ligand>
</feature>
<dbReference type="Gene3D" id="3.40.430.10">
    <property type="entry name" value="Dihydrofolate Reductase, subunit A"/>
    <property type="match status" value="1"/>
</dbReference>
<protein>
    <recommendedName>
        <fullName evidence="13">Riboflavin biosynthesis protein RibD</fullName>
    </recommendedName>
    <domain>
        <recommendedName>
            <fullName evidence="13">Diaminohydroxyphosphoribosylaminopyrimidine deaminase</fullName>
            <shortName evidence="13">DRAP deaminase</shortName>
            <ecNumber evidence="13">3.5.4.26</ecNumber>
        </recommendedName>
        <alternativeName>
            <fullName evidence="13">Riboflavin-specific deaminase</fullName>
        </alternativeName>
    </domain>
    <domain>
        <recommendedName>
            <fullName evidence="13">5-amino-6-(5-phosphoribosylamino)uracil reductase</fullName>
            <ecNumber evidence="13">1.1.1.193</ecNumber>
        </recommendedName>
        <alternativeName>
            <fullName evidence="13">HTP reductase</fullName>
        </alternativeName>
    </domain>
</protein>
<evidence type="ECO:0000313" key="19">
    <source>
        <dbReference type="Proteomes" id="UP000824112"/>
    </source>
</evidence>
<dbReference type="FunFam" id="3.40.140.10:FF:000025">
    <property type="entry name" value="Riboflavin biosynthesis protein RibD"/>
    <property type="match status" value="1"/>
</dbReference>
<keyword evidence="10 13" id="KW-0521">NADP</keyword>
<evidence type="ECO:0000256" key="1">
    <source>
        <dbReference type="ARBA" id="ARBA00002151"/>
    </source>
</evidence>
<dbReference type="NCBIfam" id="TIGR00326">
    <property type="entry name" value="eubact_ribD"/>
    <property type="match status" value="1"/>
</dbReference>
<evidence type="ECO:0000256" key="2">
    <source>
        <dbReference type="ARBA" id="ARBA00004882"/>
    </source>
</evidence>
<dbReference type="EC" id="1.1.1.193" evidence="13"/>
<feature type="binding site" evidence="15">
    <location>
        <position position="207"/>
    </location>
    <ligand>
        <name>NADP(+)</name>
        <dbReference type="ChEBI" id="CHEBI:58349"/>
    </ligand>
</feature>
<reference evidence="18" key="2">
    <citation type="journal article" date="2021" name="PeerJ">
        <title>Extensive microbial diversity within the chicken gut microbiome revealed by metagenomics and culture.</title>
        <authorList>
            <person name="Gilroy R."/>
            <person name="Ravi A."/>
            <person name="Getino M."/>
            <person name="Pursley I."/>
            <person name="Horton D.L."/>
            <person name="Alikhan N.F."/>
            <person name="Baker D."/>
            <person name="Gharbi K."/>
            <person name="Hall N."/>
            <person name="Watson M."/>
            <person name="Adriaenssens E.M."/>
            <person name="Foster-Nyarko E."/>
            <person name="Jarju S."/>
            <person name="Secka A."/>
            <person name="Antonio M."/>
            <person name="Oren A."/>
            <person name="Chaudhuri R.R."/>
            <person name="La Ragione R."/>
            <person name="Hildebrand F."/>
            <person name="Pallen M.J."/>
        </authorList>
    </citation>
    <scope>NUCLEOTIDE SEQUENCE</scope>
    <source>
        <strain evidence="18">CHK158-818</strain>
    </source>
</reference>
<dbReference type="PROSITE" id="PS51747">
    <property type="entry name" value="CYT_DCMP_DEAMINASES_2"/>
    <property type="match status" value="1"/>
</dbReference>
<keyword evidence="11 13" id="KW-0560">Oxidoreductase</keyword>